<dbReference type="EMBL" id="JBBCAQ010000033">
    <property type="protein sequence ID" value="KAK7582722.1"/>
    <property type="molecule type" value="Genomic_DNA"/>
</dbReference>
<evidence type="ECO:0000313" key="3">
    <source>
        <dbReference type="Proteomes" id="UP001367676"/>
    </source>
</evidence>
<reference evidence="2 3" key="1">
    <citation type="submission" date="2024-03" db="EMBL/GenBank/DDBJ databases">
        <title>Adaptation during the transition from Ophiocordyceps entomopathogen to insect associate is accompanied by gene loss and intensified selection.</title>
        <authorList>
            <person name="Ward C.M."/>
            <person name="Onetto C.A."/>
            <person name="Borneman A.R."/>
        </authorList>
    </citation>
    <scope>NUCLEOTIDE SEQUENCE [LARGE SCALE GENOMIC DNA]</scope>
    <source>
        <strain evidence="2">AWRI1</strain>
        <tissue evidence="2">Single Adult Female</tissue>
    </source>
</reference>
<dbReference type="AlphaFoldDB" id="A0AAN9TE84"/>
<proteinExistence type="predicted"/>
<comment type="caution">
    <text evidence="2">The sequence shown here is derived from an EMBL/GenBank/DDBJ whole genome shotgun (WGS) entry which is preliminary data.</text>
</comment>
<name>A0AAN9TE84_9HEMI</name>
<sequence length="77" mass="8920">MNNEIPSHNISNSQANSRSRTSHWHGTTTAKIFCKSVAISGRYSFFRCTKITEDERNEANLRQVSFPCESRLRERKT</sequence>
<evidence type="ECO:0000313" key="2">
    <source>
        <dbReference type="EMBL" id="KAK7582722.1"/>
    </source>
</evidence>
<evidence type="ECO:0000256" key="1">
    <source>
        <dbReference type="SAM" id="MobiDB-lite"/>
    </source>
</evidence>
<gene>
    <name evidence="2" type="ORF">V9T40_014167</name>
</gene>
<accession>A0AAN9TE84</accession>
<keyword evidence="3" id="KW-1185">Reference proteome</keyword>
<dbReference type="Proteomes" id="UP001367676">
    <property type="component" value="Unassembled WGS sequence"/>
</dbReference>
<protein>
    <submittedName>
        <fullName evidence="2">Uncharacterized protein</fullName>
    </submittedName>
</protein>
<feature type="region of interest" description="Disordered" evidence="1">
    <location>
        <begin position="1"/>
        <end position="24"/>
    </location>
</feature>
<organism evidence="2 3">
    <name type="scientific">Parthenolecanium corni</name>
    <dbReference type="NCBI Taxonomy" id="536013"/>
    <lineage>
        <taxon>Eukaryota</taxon>
        <taxon>Metazoa</taxon>
        <taxon>Ecdysozoa</taxon>
        <taxon>Arthropoda</taxon>
        <taxon>Hexapoda</taxon>
        <taxon>Insecta</taxon>
        <taxon>Pterygota</taxon>
        <taxon>Neoptera</taxon>
        <taxon>Paraneoptera</taxon>
        <taxon>Hemiptera</taxon>
        <taxon>Sternorrhyncha</taxon>
        <taxon>Coccoidea</taxon>
        <taxon>Coccidae</taxon>
        <taxon>Parthenolecanium</taxon>
    </lineage>
</organism>